<evidence type="ECO:0000256" key="1">
    <source>
        <dbReference type="SAM" id="MobiDB-lite"/>
    </source>
</evidence>
<feature type="compositionally biased region" description="Gly residues" evidence="1">
    <location>
        <begin position="79"/>
        <end position="90"/>
    </location>
</feature>
<dbReference type="AlphaFoldDB" id="A0ABD3NKV9"/>
<feature type="compositionally biased region" description="Low complexity" evidence="1">
    <location>
        <begin position="21"/>
        <end position="34"/>
    </location>
</feature>
<sequence length="122" mass="12528">MLEGGNGQLDAFFDRRGMGRTGRSTTTRTGCPRGAAGVGAVPDDRYMTKDASFYRQRLMGYARSVARGGTYGGREASRGGSGGGGGGGCGNVERTDEDDVGAPSPSIRMSPAADGKEAVRAE</sequence>
<name>A0ABD3NKV9_9STRA</name>
<protein>
    <submittedName>
        <fullName evidence="2">Uncharacterized protein</fullName>
    </submittedName>
</protein>
<feature type="region of interest" description="Disordered" evidence="1">
    <location>
        <begin position="68"/>
        <end position="122"/>
    </location>
</feature>
<keyword evidence="3" id="KW-1185">Reference proteome</keyword>
<proteinExistence type="predicted"/>
<gene>
    <name evidence="2" type="ORF">ACHAW5_005706</name>
</gene>
<dbReference type="Proteomes" id="UP001530315">
    <property type="component" value="Unassembled WGS sequence"/>
</dbReference>
<organism evidence="2 3">
    <name type="scientific">Stephanodiscus triporus</name>
    <dbReference type="NCBI Taxonomy" id="2934178"/>
    <lineage>
        <taxon>Eukaryota</taxon>
        <taxon>Sar</taxon>
        <taxon>Stramenopiles</taxon>
        <taxon>Ochrophyta</taxon>
        <taxon>Bacillariophyta</taxon>
        <taxon>Coscinodiscophyceae</taxon>
        <taxon>Thalassiosirophycidae</taxon>
        <taxon>Stephanodiscales</taxon>
        <taxon>Stephanodiscaceae</taxon>
        <taxon>Stephanodiscus</taxon>
    </lineage>
</organism>
<evidence type="ECO:0000313" key="3">
    <source>
        <dbReference type="Proteomes" id="UP001530315"/>
    </source>
</evidence>
<accession>A0ABD3NKV9</accession>
<feature type="region of interest" description="Disordered" evidence="1">
    <location>
        <begin position="1"/>
        <end position="42"/>
    </location>
</feature>
<dbReference type="EMBL" id="JALLAZ020001367">
    <property type="protein sequence ID" value="KAL3776168.1"/>
    <property type="molecule type" value="Genomic_DNA"/>
</dbReference>
<comment type="caution">
    <text evidence="2">The sequence shown here is derived from an EMBL/GenBank/DDBJ whole genome shotgun (WGS) entry which is preliminary data.</text>
</comment>
<evidence type="ECO:0000313" key="2">
    <source>
        <dbReference type="EMBL" id="KAL3776168.1"/>
    </source>
</evidence>
<reference evidence="2 3" key="1">
    <citation type="submission" date="2024-10" db="EMBL/GenBank/DDBJ databases">
        <title>Updated reference genomes for cyclostephanoid diatoms.</title>
        <authorList>
            <person name="Roberts W.R."/>
            <person name="Alverson A.J."/>
        </authorList>
    </citation>
    <scope>NUCLEOTIDE SEQUENCE [LARGE SCALE GENOMIC DNA]</scope>
    <source>
        <strain evidence="2 3">AJA276-08</strain>
    </source>
</reference>